<name>A0A0F9MAT3_9ZZZZ</name>
<dbReference type="AlphaFoldDB" id="A0A0F9MAT3"/>
<proteinExistence type="predicted"/>
<gene>
    <name evidence="1" type="ORF">LCGC14_1113730</name>
</gene>
<organism evidence="1">
    <name type="scientific">marine sediment metagenome</name>
    <dbReference type="NCBI Taxonomy" id="412755"/>
    <lineage>
        <taxon>unclassified sequences</taxon>
        <taxon>metagenomes</taxon>
        <taxon>ecological metagenomes</taxon>
    </lineage>
</organism>
<dbReference type="EMBL" id="LAZR01005102">
    <property type="protein sequence ID" value="KKN02844.1"/>
    <property type="molecule type" value="Genomic_DNA"/>
</dbReference>
<evidence type="ECO:0000313" key="1">
    <source>
        <dbReference type="EMBL" id="KKN02844.1"/>
    </source>
</evidence>
<comment type="caution">
    <text evidence="1">The sequence shown here is derived from an EMBL/GenBank/DDBJ whole genome shotgun (WGS) entry which is preliminary data.</text>
</comment>
<accession>A0A0F9MAT3</accession>
<sequence length="67" mass="7741">MKRLGWAIIARGWWEYFPGDESNGTVCRENDGWYSYPKGHEEAGPFQTATMAMRDVERLKRKGETDG</sequence>
<reference evidence="1" key="1">
    <citation type="journal article" date="2015" name="Nature">
        <title>Complex archaea that bridge the gap between prokaryotes and eukaryotes.</title>
        <authorList>
            <person name="Spang A."/>
            <person name="Saw J.H."/>
            <person name="Jorgensen S.L."/>
            <person name="Zaremba-Niedzwiedzka K."/>
            <person name="Martijn J."/>
            <person name="Lind A.E."/>
            <person name="van Eijk R."/>
            <person name="Schleper C."/>
            <person name="Guy L."/>
            <person name="Ettema T.J."/>
        </authorList>
    </citation>
    <scope>NUCLEOTIDE SEQUENCE</scope>
</reference>
<protein>
    <submittedName>
        <fullName evidence="1">Uncharacterized protein</fullName>
    </submittedName>
</protein>